<dbReference type="EMBL" id="FUYZ01000003">
    <property type="protein sequence ID" value="SKB80275.1"/>
    <property type="molecule type" value="Genomic_DNA"/>
</dbReference>
<dbReference type="SUPFAM" id="SSF53335">
    <property type="entry name" value="S-adenosyl-L-methionine-dependent methyltransferases"/>
    <property type="match status" value="1"/>
</dbReference>
<name>A0A1T5E944_9FLAO</name>
<dbReference type="CDD" id="cd02440">
    <property type="entry name" value="AdoMet_MTases"/>
    <property type="match status" value="1"/>
</dbReference>
<protein>
    <submittedName>
        <fullName evidence="2">Nodulation protein S (NodS)</fullName>
    </submittedName>
</protein>
<dbReference type="STRING" id="619805.SAMN05660477_01194"/>
<dbReference type="OrthoDB" id="9788660at2"/>
<dbReference type="AlphaFoldDB" id="A0A1T5E944"/>
<sequence>MSQQHWENVYENKTPEQMSWTQDEYATSLKLIQSLNADKNSKIIDVGGGDGSFVQSLLDLGFQDITVLNISEAAIENAKTRLGDEASKIKWIVSDITKFQPNETYDIWHDRATFHFLTEKKDIQTYVDLLENNLNGNLVIGTFSTDGPLKCSGLDITQYSESSMENLLQNNFEKIECFTQDHKTPFDTTQNFLFCNFKKINS</sequence>
<reference evidence="2 3" key="1">
    <citation type="submission" date="2017-02" db="EMBL/GenBank/DDBJ databases">
        <authorList>
            <person name="Peterson S.W."/>
        </authorList>
    </citation>
    <scope>NUCLEOTIDE SEQUENCE [LARGE SCALE GENOMIC DNA]</scope>
    <source>
        <strain evidence="2 3">DSM 22323</strain>
    </source>
</reference>
<dbReference type="Pfam" id="PF13649">
    <property type="entry name" value="Methyltransf_25"/>
    <property type="match status" value="1"/>
</dbReference>
<accession>A0A1T5E944</accession>
<dbReference type="RefSeq" id="WP_079666463.1">
    <property type="nucleotide sequence ID" value="NZ_FUYZ01000003.1"/>
</dbReference>
<evidence type="ECO:0000313" key="3">
    <source>
        <dbReference type="Proteomes" id="UP000191112"/>
    </source>
</evidence>
<organism evidence="2 3">
    <name type="scientific">Soonwooa buanensis</name>
    <dbReference type="NCBI Taxonomy" id="619805"/>
    <lineage>
        <taxon>Bacteria</taxon>
        <taxon>Pseudomonadati</taxon>
        <taxon>Bacteroidota</taxon>
        <taxon>Flavobacteriia</taxon>
        <taxon>Flavobacteriales</taxon>
        <taxon>Weeksellaceae</taxon>
        <taxon>Chryseobacterium group</taxon>
        <taxon>Soonwooa</taxon>
    </lineage>
</organism>
<evidence type="ECO:0000313" key="2">
    <source>
        <dbReference type="EMBL" id="SKB80275.1"/>
    </source>
</evidence>
<dbReference type="Proteomes" id="UP000191112">
    <property type="component" value="Unassembled WGS sequence"/>
</dbReference>
<proteinExistence type="predicted"/>
<dbReference type="InterPro" id="IPR029063">
    <property type="entry name" value="SAM-dependent_MTases_sf"/>
</dbReference>
<gene>
    <name evidence="2" type="ORF">SAMN05660477_01194</name>
</gene>
<dbReference type="PANTHER" id="PTHR12843">
    <property type="entry name" value="PROTEIN-LYSINE N-METHYLTRANSFERASE METTL10"/>
    <property type="match status" value="1"/>
</dbReference>
<keyword evidence="3" id="KW-1185">Reference proteome</keyword>
<dbReference type="PANTHER" id="PTHR12843:SF5">
    <property type="entry name" value="EEF1A LYSINE METHYLTRANSFERASE 2"/>
    <property type="match status" value="1"/>
</dbReference>
<evidence type="ECO:0000259" key="1">
    <source>
        <dbReference type="Pfam" id="PF13649"/>
    </source>
</evidence>
<dbReference type="Gene3D" id="3.40.50.150">
    <property type="entry name" value="Vaccinia Virus protein VP39"/>
    <property type="match status" value="1"/>
</dbReference>
<feature type="domain" description="Methyltransferase" evidence="1">
    <location>
        <begin position="43"/>
        <end position="125"/>
    </location>
</feature>
<dbReference type="InterPro" id="IPR041698">
    <property type="entry name" value="Methyltransf_25"/>
</dbReference>